<protein>
    <submittedName>
        <fullName evidence="2">Uncharacterized protein</fullName>
    </submittedName>
</protein>
<gene>
    <name evidence="2" type="ORF">GALMADRAFT_138052</name>
</gene>
<dbReference type="HOGENOM" id="CLU_924506_0_0_1"/>
<dbReference type="OrthoDB" id="3256306at2759"/>
<dbReference type="EMBL" id="KL142375">
    <property type="protein sequence ID" value="KDR77886.1"/>
    <property type="molecule type" value="Genomic_DNA"/>
</dbReference>
<feature type="chain" id="PRO_5001649226" evidence="1">
    <location>
        <begin position="20"/>
        <end position="313"/>
    </location>
</feature>
<evidence type="ECO:0000313" key="2">
    <source>
        <dbReference type="EMBL" id="KDR77886.1"/>
    </source>
</evidence>
<evidence type="ECO:0000256" key="1">
    <source>
        <dbReference type="SAM" id="SignalP"/>
    </source>
</evidence>
<name>A0A067T439_GALM3</name>
<accession>A0A067T439</accession>
<dbReference type="AlphaFoldDB" id="A0A067T439"/>
<proteinExistence type="predicted"/>
<reference evidence="3" key="1">
    <citation type="journal article" date="2014" name="Proc. Natl. Acad. Sci. U.S.A.">
        <title>Extensive sampling of basidiomycete genomes demonstrates inadequacy of the white-rot/brown-rot paradigm for wood decay fungi.</title>
        <authorList>
            <person name="Riley R."/>
            <person name="Salamov A.A."/>
            <person name="Brown D.W."/>
            <person name="Nagy L.G."/>
            <person name="Floudas D."/>
            <person name="Held B.W."/>
            <person name="Levasseur A."/>
            <person name="Lombard V."/>
            <person name="Morin E."/>
            <person name="Otillar R."/>
            <person name="Lindquist E.A."/>
            <person name="Sun H."/>
            <person name="LaButti K.M."/>
            <person name="Schmutz J."/>
            <person name="Jabbour D."/>
            <person name="Luo H."/>
            <person name="Baker S.E."/>
            <person name="Pisabarro A.G."/>
            <person name="Walton J.D."/>
            <person name="Blanchette R.A."/>
            <person name="Henrissat B."/>
            <person name="Martin F."/>
            <person name="Cullen D."/>
            <person name="Hibbett D.S."/>
            <person name="Grigoriev I.V."/>
        </authorList>
    </citation>
    <scope>NUCLEOTIDE SEQUENCE [LARGE SCALE GENOMIC DNA]</scope>
    <source>
        <strain evidence="3">CBS 339.88</strain>
    </source>
</reference>
<keyword evidence="3" id="KW-1185">Reference proteome</keyword>
<evidence type="ECO:0000313" key="3">
    <source>
        <dbReference type="Proteomes" id="UP000027222"/>
    </source>
</evidence>
<sequence>MMVRFLAIWFALSALGTIAHPVGVDTADDLVQTPGGLIPKSNTHLVPEGAKIIHTPTLVQLVRADGTVLHSTPVATSGQVSPLRNISGTPTSAARRALHSGWTAYSFWSPSSGPEISYFETTWTVPPAPTLWSGQLVYIFNGLEPSTTLAILQPVLQYGYSEAGGGIYWSIASWYVIGTTAYYTSAIEVQPGQTLRGVLDNSGTTTSGGILSSYMWYSYFEIDNVLNSNTLLILNTVDILHWACETLEIYTTTTASNLPAGTLAMSGIEIYTGNSQPSALNWLLTNDAADSIYIELVSTSSSNGELEIVFPIA</sequence>
<organism evidence="2 3">
    <name type="scientific">Galerina marginata (strain CBS 339.88)</name>
    <dbReference type="NCBI Taxonomy" id="685588"/>
    <lineage>
        <taxon>Eukaryota</taxon>
        <taxon>Fungi</taxon>
        <taxon>Dikarya</taxon>
        <taxon>Basidiomycota</taxon>
        <taxon>Agaricomycotina</taxon>
        <taxon>Agaricomycetes</taxon>
        <taxon>Agaricomycetidae</taxon>
        <taxon>Agaricales</taxon>
        <taxon>Agaricineae</taxon>
        <taxon>Strophariaceae</taxon>
        <taxon>Galerina</taxon>
    </lineage>
</organism>
<keyword evidence="1" id="KW-0732">Signal</keyword>
<dbReference type="Proteomes" id="UP000027222">
    <property type="component" value="Unassembled WGS sequence"/>
</dbReference>
<feature type="signal peptide" evidence="1">
    <location>
        <begin position="1"/>
        <end position="19"/>
    </location>
</feature>